<dbReference type="GO" id="GO:0006508">
    <property type="term" value="P:proteolysis"/>
    <property type="evidence" value="ECO:0007669"/>
    <property type="project" value="InterPro"/>
</dbReference>
<dbReference type="EMBL" id="CP026100">
    <property type="protein sequence ID" value="AYV49749.1"/>
    <property type="molecule type" value="Genomic_DNA"/>
</dbReference>
<evidence type="ECO:0000313" key="5">
    <source>
        <dbReference type="Proteomes" id="UP000234483"/>
    </source>
</evidence>
<evidence type="ECO:0000313" key="6">
    <source>
        <dbReference type="Proteomes" id="UP000281192"/>
    </source>
</evidence>
<dbReference type="KEGG" id="cfh:C1707_25070"/>
<dbReference type="EMBL" id="PJRQ01000024">
    <property type="protein sequence ID" value="PLR14946.1"/>
    <property type="molecule type" value="Genomic_DNA"/>
</dbReference>
<keyword evidence="6" id="KW-1185">Reference proteome</keyword>
<sequence length="448" mass="47522">MRLFLFAVALAAALPVPSAWGEPVMRPVAVAGAVPKPLQGVWKSRGYGWVVRFDAGGPALYHLAGDDCWRDPRPGSDPDGVLKLWRPVGADVETAGEPDGTVYRFDRLKGLPAVCAQARPWTPRRRLAVVADTFAAYYPLSPERGLDWNARRRDAFAALGPAPDDAALWRALAVLLRGIDDAHVALDGVVDGSPRTRRFGEAAAVLRAKAGPGGEVAWARAWRGDVLSAPLGVREAAGGRILWGRKGEVGYLAVTAMGGFDPKAGDDDTALLDATLDEAMVAFAGARAVIVDVSDNRGGYDVVARRIAARFADQRREVGSKVAVGGDGAAQPLFVAPSDRARYLGPVWLLTSQVTVSAGETFALSMRALPNVRQAGETTRGALSDQLQKPLPDGWRFALPAEVHRDPGGAVVEGRGIAPQVPMPVFPVGDPGGHARALTRLLDLIEAR</sequence>
<dbReference type="Proteomes" id="UP000234483">
    <property type="component" value="Unassembled WGS sequence"/>
</dbReference>
<feature type="domain" description="Tail specific protease" evidence="2">
    <location>
        <begin position="224"/>
        <end position="424"/>
    </location>
</feature>
<accession>A0A2N5CTI1</accession>
<dbReference type="AlphaFoldDB" id="A0A2N5CTI1"/>
<dbReference type="Gene3D" id="3.30.750.44">
    <property type="match status" value="1"/>
</dbReference>
<protein>
    <submittedName>
        <fullName evidence="4">Peptidase</fullName>
    </submittedName>
</protein>
<proteinExistence type="predicted"/>
<evidence type="ECO:0000313" key="3">
    <source>
        <dbReference type="EMBL" id="AYV49749.1"/>
    </source>
</evidence>
<dbReference type="SMART" id="SM00245">
    <property type="entry name" value="TSPc"/>
    <property type="match status" value="1"/>
</dbReference>
<dbReference type="Proteomes" id="UP000281192">
    <property type="component" value="Chromosome"/>
</dbReference>
<dbReference type="InterPro" id="IPR005151">
    <property type="entry name" value="Tail-specific_protease"/>
</dbReference>
<reference evidence="3 6" key="2">
    <citation type="submission" date="2018-01" db="EMBL/GenBank/DDBJ databases">
        <title>Complete genome sequence of Caulobacter flavus RHGG3.</title>
        <authorList>
            <person name="Yang E."/>
        </authorList>
    </citation>
    <scope>NUCLEOTIDE SEQUENCE [LARGE SCALE GENOMIC DNA]</scope>
    <source>
        <strain evidence="3 6">RHGG3</strain>
    </source>
</reference>
<keyword evidence="1" id="KW-0732">Signal</keyword>
<dbReference type="GO" id="GO:0008236">
    <property type="term" value="F:serine-type peptidase activity"/>
    <property type="evidence" value="ECO:0007669"/>
    <property type="project" value="InterPro"/>
</dbReference>
<dbReference type="InterPro" id="IPR029045">
    <property type="entry name" value="ClpP/crotonase-like_dom_sf"/>
</dbReference>
<name>A0A2N5CTI1_9CAUL</name>
<organism evidence="4 5">
    <name type="scientific">Caulobacter flavus</name>
    <dbReference type="NCBI Taxonomy" id="1679497"/>
    <lineage>
        <taxon>Bacteria</taxon>
        <taxon>Pseudomonadati</taxon>
        <taxon>Pseudomonadota</taxon>
        <taxon>Alphaproteobacteria</taxon>
        <taxon>Caulobacterales</taxon>
        <taxon>Caulobacteraceae</taxon>
        <taxon>Caulobacter</taxon>
    </lineage>
</organism>
<dbReference type="PANTHER" id="PTHR11261:SF3">
    <property type="entry name" value="RETINOL-BINDING PROTEIN 3"/>
    <property type="match status" value="1"/>
</dbReference>
<reference evidence="4 5" key="1">
    <citation type="submission" date="2017-12" db="EMBL/GenBank/DDBJ databases">
        <title>The genome sequence of Caulobacter flavus CGMCC1 15093.</title>
        <authorList>
            <person name="Gao J."/>
            <person name="Mao X."/>
            <person name="Sun J."/>
        </authorList>
    </citation>
    <scope>NUCLEOTIDE SEQUENCE [LARGE SCALE GENOMIC DNA]</scope>
    <source>
        <strain evidence="4 5">CGMCC1 15093</strain>
    </source>
</reference>
<feature type="signal peptide" evidence="1">
    <location>
        <begin position="1"/>
        <end position="21"/>
    </location>
</feature>
<dbReference type="CDD" id="cd07563">
    <property type="entry name" value="Peptidase_S41_IRBP"/>
    <property type="match status" value="1"/>
</dbReference>
<feature type="chain" id="PRO_5044577896" evidence="1">
    <location>
        <begin position="22"/>
        <end position="448"/>
    </location>
</feature>
<dbReference type="Gene3D" id="3.90.226.10">
    <property type="entry name" value="2-enoyl-CoA Hydratase, Chain A, domain 1"/>
    <property type="match status" value="1"/>
</dbReference>
<gene>
    <name evidence="3" type="ORF">C1707_25070</name>
    <name evidence="4" type="ORF">CFHF_13125</name>
</gene>
<dbReference type="SUPFAM" id="SSF52096">
    <property type="entry name" value="ClpP/crotonase"/>
    <property type="match status" value="1"/>
</dbReference>
<evidence type="ECO:0000259" key="2">
    <source>
        <dbReference type="SMART" id="SM00245"/>
    </source>
</evidence>
<dbReference type="PANTHER" id="PTHR11261">
    <property type="entry name" value="INTERPHOTORECEPTOR RETINOID-BINDING PROTEIN"/>
    <property type="match status" value="1"/>
</dbReference>
<evidence type="ECO:0000313" key="4">
    <source>
        <dbReference type="EMBL" id="PLR14946.1"/>
    </source>
</evidence>
<dbReference type="OrthoDB" id="9758793at2"/>
<dbReference type="Pfam" id="PF03572">
    <property type="entry name" value="Peptidase_S41"/>
    <property type="match status" value="1"/>
</dbReference>
<evidence type="ECO:0000256" key="1">
    <source>
        <dbReference type="SAM" id="SignalP"/>
    </source>
</evidence>